<gene>
    <name evidence="2" type="ORF">JYK02_12310</name>
</gene>
<dbReference type="Gene3D" id="3.40.50.720">
    <property type="entry name" value="NAD(P)-binding Rossmann-like Domain"/>
    <property type="match status" value="1"/>
</dbReference>
<organism evidence="2 3">
    <name type="scientific">Corallococcus macrosporus</name>
    <dbReference type="NCBI Taxonomy" id="35"/>
    <lineage>
        <taxon>Bacteria</taxon>
        <taxon>Pseudomonadati</taxon>
        <taxon>Myxococcota</taxon>
        <taxon>Myxococcia</taxon>
        <taxon>Myxococcales</taxon>
        <taxon>Cystobacterineae</taxon>
        <taxon>Myxococcaceae</taxon>
        <taxon>Corallococcus</taxon>
    </lineage>
</organism>
<dbReference type="PANTHER" id="PTHR43245:SF52">
    <property type="entry name" value="NAD-DEPENDENT EPIMERASE_DEHYDRATASE"/>
    <property type="match status" value="1"/>
</dbReference>
<dbReference type="InterPro" id="IPR036291">
    <property type="entry name" value="NAD(P)-bd_dom_sf"/>
</dbReference>
<evidence type="ECO:0000259" key="1">
    <source>
        <dbReference type="Pfam" id="PF01370"/>
    </source>
</evidence>
<feature type="domain" description="NAD-dependent epimerase/dehydratase" evidence="1">
    <location>
        <begin position="18"/>
        <end position="237"/>
    </location>
</feature>
<evidence type="ECO:0000313" key="2">
    <source>
        <dbReference type="EMBL" id="MBN8228291.1"/>
    </source>
</evidence>
<name>A0ABS3D9E4_9BACT</name>
<dbReference type="RefSeq" id="WP_207051130.1">
    <property type="nucleotide sequence ID" value="NZ_JAFIMU010000007.1"/>
</dbReference>
<protein>
    <submittedName>
        <fullName evidence="2">SDR family oxidoreductase</fullName>
    </submittedName>
</protein>
<dbReference type="InterPro" id="IPR050177">
    <property type="entry name" value="Lipid_A_modif_metabolic_enz"/>
</dbReference>
<evidence type="ECO:0000313" key="3">
    <source>
        <dbReference type="Proteomes" id="UP000664052"/>
    </source>
</evidence>
<dbReference type="SUPFAM" id="SSF51735">
    <property type="entry name" value="NAD(P)-binding Rossmann-fold domains"/>
    <property type="match status" value="1"/>
</dbReference>
<accession>A0ABS3D9E4</accession>
<dbReference type="InterPro" id="IPR001509">
    <property type="entry name" value="Epimerase_deHydtase"/>
</dbReference>
<sequence>MSASTEEKDTVADKRPAVVVTGISGNLGRTLAKQLHKRERIIGIDRRPFVGKPKDVEMHQLDLRKKKAEDVFRKNEIRAVIHMGIMHDPRMSEEEHHSFNVVGTTRLLEYCAKYGVKKVVVLSSANVYGPSPDNSNFLTEDAPLMAASRFSGVRDLIEVDMLAHSFFWKHPDIETVILRPVHIVGPTIKNAPSHYLRLRYPWTMAGFDPMVQLIHVEDVARAMMEALRPEPKGVYNVVGPGQVPLSAVLRELGHTPIPVPHPVARPLLGLMFRYRLANFPPPELDHIQFLCAVDGNRWVQDVGWKAQHSMRDTIRSVIGE</sequence>
<proteinExistence type="predicted"/>
<reference evidence="2 3" key="1">
    <citation type="submission" date="2021-02" db="EMBL/GenBank/DDBJ databases">
        <title>De Novo genome assembly of isolated myxobacteria.</title>
        <authorList>
            <person name="Stevens D.C."/>
        </authorList>
    </citation>
    <scope>NUCLEOTIDE SEQUENCE [LARGE SCALE GENOMIC DNA]</scope>
    <source>
        <strain evidence="2 3">ATCC 29039</strain>
    </source>
</reference>
<dbReference type="PANTHER" id="PTHR43245">
    <property type="entry name" value="BIFUNCTIONAL POLYMYXIN RESISTANCE PROTEIN ARNA"/>
    <property type="match status" value="1"/>
</dbReference>
<keyword evidence="3" id="KW-1185">Reference proteome</keyword>
<dbReference type="EMBL" id="JAFIMU010000007">
    <property type="protein sequence ID" value="MBN8228291.1"/>
    <property type="molecule type" value="Genomic_DNA"/>
</dbReference>
<dbReference type="Pfam" id="PF01370">
    <property type="entry name" value="Epimerase"/>
    <property type="match status" value="1"/>
</dbReference>
<comment type="caution">
    <text evidence="2">The sequence shown here is derived from an EMBL/GenBank/DDBJ whole genome shotgun (WGS) entry which is preliminary data.</text>
</comment>
<dbReference type="CDD" id="cd05240">
    <property type="entry name" value="UDP_G4E_3_SDR_e"/>
    <property type="match status" value="1"/>
</dbReference>
<dbReference type="Proteomes" id="UP000664052">
    <property type="component" value="Unassembled WGS sequence"/>
</dbReference>